<evidence type="ECO:0000259" key="2">
    <source>
        <dbReference type="Pfam" id="PF24209"/>
    </source>
</evidence>
<gene>
    <name evidence="3" type="ORF">C1645_132041</name>
</gene>
<dbReference type="OrthoDB" id="2321712at2759"/>
<evidence type="ECO:0000259" key="1">
    <source>
        <dbReference type="Pfam" id="PF22693"/>
    </source>
</evidence>
<sequence>MTKLNLNSKLSEIRKELENKNINDINISLFSKKLPNKYAEMNSEDEKETHLNEIIYDSSGSKFLYLSKNSSPCWNYLNEECKLDYGCSLSFDGISKANKRAFEMKSCKFNLTGAERYKKGRLEFKSEEDWMEKTNLFFTTDISLQNIIGLGASIGKSRDRNFKYEISSTYKYTEIGKASLKFNKKNLELTDNFRIDVENAIKSEDPKKFLNIIEEYGQFIPTEVILGGRVYFKDDKISLVRSVDRTKESSGNIYIGFLKWVSNIKMGSKSSDSKKESSFYDFDQMKLIGGAHPEGKDFDDKAWIASLTVYQNWVCIEFRNPISIFQLLPDDLYKETFKLIGKKILYTCEDYCDYFLHEPGRYLIHELNLPQNVLNTILNDDADCDILAAVVDTKDSKNIFFNCQVLKKPKAEKEKPAKPSIIIYGIQKKFQKYKFKLKIKIMVVGYDMDFNFILPSIEVIENYYDPQGPCNFKSMELASNYNLLTGNIPFFGIPILENLNSSNNSLIIGHNFRKDDNSSKIDVFSYCLKKRCFVNLPKFTFHTLIILNNIASNAYELLPFEFSMLKNKPFIDLKRRFTSRLNPKYISLYLLKDNYKPFFLKQTTGQIKIKYVDCNCGETDETCFVCENKTLRISKVDNNIECIVYNCK</sequence>
<dbReference type="EMBL" id="QKYT01000161">
    <property type="protein sequence ID" value="RIA91153.1"/>
    <property type="molecule type" value="Genomic_DNA"/>
</dbReference>
<dbReference type="InterPro" id="IPR054586">
    <property type="entry name" value="MACPF_1_fungal"/>
</dbReference>
<feature type="domain" description="DUF7431" evidence="2">
    <location>
        <begin position="344"/>
        <end position="619"/>
    </location>
</feature>
<keyword evidence="4" id="KW-1185">Reference proteome</keyword>
<dbReference type="AlphaFoldDB" id="A0A397SYY4"/>
<evidence type="ECO:0000313" key="4">
    <source>
        <dbReference type="Proteomes" id="UP000265703"/>
    </source>
</evidence>
<accession>A0A397SYY4</accession>
<dbReference type="STRING" id="658196.A0A397SYY4"/>
<dbReference type="Pfam" id="PF24209">
    <property type="entry name" value="DUF7431"/>
    <property type="match status" value="1"/>
</dbReference>
<dbReference type="InterPro" id="IPR055854">
    <property type="entry name" value="DUF7431"/>
</dbReference>
<dbReference type="Pfam" id="PF22693">
    <property type="entry name" value="MACPF_1"/>
    <property type="match status" value="1"/>
</dbReference>
<name>A0A397SYY4_9GLOM</name>
<evidence type="ECO:0000313" key="3">
    <source>
        <dbReference type="EMBL" id="RIA91153.1"/>
    </source>
</evidence>
<organism evidence="3 4">
    <name type="scientific">Glomus cerebriforme</name>
    <dbReference type="NCBI Taxonomy" id="658196"/>
    <lineage>
        <taxon>Eukaryota</taxon>
        <taxon>Fungi</taxon>
        <taxon>Fungi incertae sedis</taxon>
        <taxon>Mucoromycota</taxon>
        <taxon>Glomeromycotina</taxon>
        <taxon>Glomeromycetes</taxon>
        <taxon>Glomerales</taxon>
        <taxon>Glomeraceae</taxon>
        <taxon>Glomus</taxon>
    </lineage>
</organism>
<reference evidence="3 4" key="1">
    <citation type="submission" date="2018-06" db="EMBL/GenBank/DDBJ databases">
        <title>Comparative genomics reveals the genomic features of Rhizophagus irregularis, R. cerebriforme, R. diaphanum and Gigaspora rosea, and their symbiotic lifestyle signature.</title>
        <authorList>
            <person name="Morin E."/>
            <person name="San Clemente H."/>
            <person name="Chen E.C.H."/>
            <person name="De La Providencia I."/>
            <person name="Hainaut M."/>
            <person name="Kuo A."/>
            <person name="Kohler A."/>
            <person name="Murat C."/>
            <person name="Tang N."/>
            <person name="Roy S."/>
            <person name="Loubradou J."/>
            <person name="Henrissat B."/>
            <person name="Grigoriev I.V."/>
            <person name="Corradi N."/>
            <person name="Roux C."/>
            <person name="Martin F.M."/>
        </authorList>
    </citation>
    <scope>NUCLEOTIDE SEQUENCE [LARGE SCALE GENOMIC DNA]</scope>
    <source>
        <strain evidence="3 4">DAOM 227022</strain>
    </source>
</reference>
<feature type="domain" description="MACPF-like" evidence="1">
    <location>
        <begin position="170"/>
        <end position="335"/>
    </location>
</feature>
<protein>
    <submittedName>
        <fullName evidence="3">Uncharacterized protein</fullName>
    </submittedName>
</protein>
<proteinExistence type="predicted"/>
<dbReference type="Proteomes" id="UP000265703">
    <property type="component" value="Unassembled WGS sequence"/>
</dbReference>
<comment type="caution">
    <text evidence="3">The sequence shown here is derived from an EMBL/GenBank/DDBJ whole genome shotgun (WGS) entry which is preliminary data.</text>
</comment>